<feature type="compositionally biased region" description="Basic and acidic residues" evidence="1">
    <location>
        <begin position="732"/>
        <end position="748"/>
    </location>
</feature>
<dbReference type="EMBL" id="JAVXUP010000957">
    <property type="protein sequence ID" value="KAK3018118.1"/>
    <property type="molecule type" value="Genomic_DNA"/>
</dbReference>
<evidence type="ECO:0000256" key="1">
    <source>
        <dbReference type="SAM" id="MobiDB-lite"/>
    </source>
</evidence>
<reference evidence="3" key="1">
    <citation type="submission" date="2022-12" db="EMBL/GenBank/DDBJ databases">
        <title>Draft genome assemblies for two species of Escallonia (Escalloniales).</title>
        <authorList>
            <person name="Chanderbali A."/>
            <person name="Dervinis C."/>
            <person name="Anghel I."/>
            <person name="Soltis D."/>
            <person name="Soltis P."/>
            <person name="Zapata F."/>
        </authorList>
    </citation>
    <scope>NUCLEOTIDE SEQUENCE</scope>
    <source>
        <strain evidence="3">UCBG64.0493</strain>
        <tissue evidence="3">Leaf</tissue>
    </source>
</reference>
<protein>
    <recommendedName>
        <fullName evidence="2">Calmodulin-binding domain-containing protein</fullName>
    </recommendedName>
</protein>
<dbReference type="PANTHER" id="PTHR33923:SF2">
    <property type="entry name" value="CALMODULIN-BINDING PROTEIN-RELATED"/>
    <property type="match status" value="1"/>
</dbReference>
<feature type="compositionally biased region" description="Basic and acidic residues" evidence="1">
    <location>
        <begin position="672"/>
        <end position="697"/>
    </location>
</feature>
<evidence type="ECO:0000313" key="4">
    <source>
        <dbReference type="Proteomes" id="UP001188597"/>
    </source>
</evidence>
<gene>
    <name evidence="3" type="ORF">RJ639_003489</name>
</gene>
<comment type="caution">
    <text evidence="3">The sequence shown here is derived from an EMBL/GenBank/DDBJ whole genome shotgun (WGS) entry which is preliminary data.</text>
</comment>
<feature type="compositionally biased region" description="Basic and acidic residues" evidence="1">
    <location>
        <begin position="775"/>
        <end position="790"/>
    </location>
</feature>
<sequence>MVQRKVANKLGIQVDHVKSEKLLVNLRPSSPRQGADLKKKKMKKSRPIKRSDFESSRSSPPLRKDGPRPGKPQTLAVPTAAAIPQKQSPIKAQEASPNYMKSTSSFDARKERSPVSTRLSVTSNATKTPSPTNSINLKHSPASVHKAAKTLTWASSLKLVKTLTKTPSFKPARASVRKFPPVALCEDLDSQRATCSSTLKDSKFPNYLTLSPGGTESEGTSVMKVCPYTYCSLNGHYHTPSPPLKCFLSARRHMLRMQKNVKLGSLSPRRAKSSADGKKENDVGQIIFAEKPPIQEEDLHTAQIPAIKQEEQTDFFIEIYTNNMEDTAEAIGGSQHNKDDADTCNLAVTDIMPSAGTGDETTTEDSSNDKIAHSHSDNITSEIDIGENPNRNGDIILTKTIISEFLPEESQKVQATEELYPSSLAQEEKTVEFLADHCNSDEEIQPNIQMDEPNSDISDMEWEAQQLSAPHLDDILLFKSDNIAKETLADGVLHELFDEASISSEAWIHDGDSDLEDSYANGESHASDGIMRTETTWPPMKDSTVEVNNSIPKMVLRLEHDETKFTSENQDEAFVKDQENVSLEDGYTCQLLGNREPNSPHDATRKDQAGIYKDHMESQNTIEVYQSNAVTVREFSNMVFDGCFLQELPPADDSKPDQDSLVQESLTADARYGMKEKEKEAHEEKTRGDNDECKLSEKIGDSESSITFADEAIPAQVQDHSTGKQPQINVVEKQDETEKARDEAERSKISNSTVPEAQTESGIAVTSAEYTNTDQDAKKMEVEYESKSDTEEICSMPKSTSSRDTNDLLFDARRAFHQELPKADKIPGWTIGCRRPLKDAEETEKFGMRDPNYLPVEPELEAERVDLRHEMMDDRKNAEEWMMDFALRRAVTKLAPARKRKVALLVEAFETVLPTPKYEMHPRHTLAAFVHARPLQACREPPSELSSCGSAMEEMTSALSFITRTEPFQKYHVVAAKLSEQSCTTAKLALKN</sequence>
<dbReference type="PANTHER" id="PTHR33923">
    <property type="entry name" value="CALMODULIN-BINDING PROTEIN-RELATED"/>
    <property type="match status" value="1"/>
</dbReference>
<feature type="compositionally biased region" description="Polar residues" evidence="1">
    <location>
        <begin position="85"/>
        <end position="106"/>
    </location>
</feature>
<dbReference type="GO" id="GO:0005516">
    <property type="term" value="F:calmodulin binding"/>
    <property type="evidence" value="ECO:0007669"/>
    <property type="project" value="InterPro"/>
</dbReference>
<feature type="compositionally biased region" description="Polar residues" evidence="1">
    <location>
        <begin position="114"/>
        <end position="137"/>
    </location>
</feature>
<dbReference type="InterPro" id="IPR044681">
    <property type="entry name" value="PICBP-like"/>
</dbReference>
<dbReference type="InterPro" id="IPR012417">
    <property type="entry name" value="CaM-bd_dom_pln"/>
</dbReference>
<keyword evidence="4" id="KW-1185">Reference proteome</keyword>
<name>A0AA89AXF6_9ASTE</name>
<feature type="region of interest" description="Disordered" evidence="1">
    <location>
        <begin position="23"/>
        <end position="141"/>
    </location>
</feature>
<evidence type="ECO:0000313" key="3">
    <source>
        <dbReference type="EMBL" id="KAK3018118.1"/>
    </source>
</evidence>
<dbReference type="Proteomes" id="UP001188597">
    <property type="component" value="Unassembled WGS sequence"/>
</dbReference>
<feature type="compositionally biased region" description="Basic residues" evidence="1">
    <location>
        <begin position="38"/>
        <end position="48"/>
    </location>
</feature>
<dbReference type="SMART" id="SM01054">
    <property type="entry name" value="CaM_binding"/>
    <property type="match status" value="1"/>
</dbReference>
<feature type="compositionally biased region" description="Polar residues" evidence="1">
    <location>
        <begin position="749"/>
        <end position="761"/>
    </location>
</feature>
<organism evidence="3 4">
    <name type="scientific">Escallonia herrerae</name>
    <dbReference type="NCBI Taxonomy" id="1293975"/>
    <lineage>
        <taxon>Eukaryota</taxon>
        <taxon>Viridiplantae</taxon>
        <taxon>Streptophyta</taxon>
        <taxon>Embryophyta</taxon>
        <taxon>Tracheophyta</taxon>
        <taxon>Spermatophyta</taxon>
        <taxon>Magnoliopsida</taxon>
        <taxon>eudicotyledons</taxon>
        <taxon>Gunneridae</taxon>
        <taxon>Pentapetalae</taxon>
        <taxon>asterids</taxon>
        <taxon>campanulids</taxon>
        <taxon>Escalloniales</taxon>
        <taxon>Escalloniaceae</taxon>
        <taxon>Escallonia</taxon>
    </lineage>
</organism>
<dbReference type="Pfam" id="PF07839">
    <property type="entry name" value="CaM_binding"/>
    <property type="match status" value="1"/>
</dbReference>
<accession>A0AA89AXF6</accession>
<feature type="region of interest" description="Disordered" evidence="1">
    <location>
        <begin position="732"/>
        <end position="805"/>
    </location>
</feature>
<dbReference type="AlphaFoldDB" id="A0AA89AXF6"/>
<feature type="region of interest" description="Disordered" evidence="1">
    <location>
        <begin position="353"/>
        <end position="374"/>
    </location>
</feature>
<proteinExistence type="predicted"/>
<feature type="domain" description="Calmodulin-binding" evidence="2">
    <location>
        <begin position="805"/>
        <end position="914"/>
    </location>
</feature>
<evidence type="ECO:0000259" key="2">
    <source>
        <dbReference type="SMART" id="SM01054"/>
    </source>
</evidence>
<feature type="region of interest" description="Disordered" evidence="1">
    <location>
        <begin position="669"/>
        <end position="697"/>
    </location>
</feature>